<comment type="subcellular location">
    <subcellularLocation>
        <location evidence="1">Secreted</location>
    </subcellularLocation>
</comment>
<dbReference type="Pfam" id="PF07645">
    <property type="entry name" value="EGF_CA"/>
    <property type="match status" value="2"/>
</dbReference>
<evidence type="ECO:0000256" key="4">
    <source>
        <dbReference type="ARBA" id="ARBA00022729"/>
    </source>
</evidence>
<protein>
    <recommendedName>
        <fullName evidence="9">EGF-like domain-containing protein</fullName>
    </recommendedName>
</protein>
<evidence type="ECO:0000256" key="8">
    <source>
        <dbReference type="SAM" id="MobiDB-lite"/>
    </source>
</evidence>
<dbReference type="SMART" id="SM00179">
    <property type="entry name" value="EGF_CA"/>
    <property type="match status" value="2"/>
</dbReference>
<feature type="region of interest" description="Disordered" evidence="8">
    <location>
        <begin position="168"/>
        <end position="209"/>
    </location>
</feature>
<dbReference type="SMART" id="SM00181">
    <property type="entry name" value="EGF"/>
    <property type="match status" value="2"/>
</dbReference>
<dbReference type="PANTHER" id="PTHR47333">
    <property type="entry name" value="VON WILLEBRAND FACTOR C AND EGF DOMAIN-CONTAINING PROTEIN"/>
    <property type="match status" value="1"/>
</dbReference>
<dbReference type="PROSITE" id="PS50026">
    <property type="entry name" value="EGF_3"/>
    <property type="match status" value="1"/>
</dbReference>
<reference evidence="10" key="2">
    <citation type="submission" date="2025-09" db="UniProtKB">
        <authorList>
            <consortium name="Ensembl"/>
        </authorList>
    </citation>
    <scope>IDENTIFICATION</scope>
</reference>
<organism evidence="10 11">
    <name type="scientific">Laticauda laticaudata</name>
    <name type="common">Blue-ringed sea krait</name>
    <name type="synonym">Blue-lipped sea krait</name>
    <dbReference type="NCBI Taxonomy" id="8630"/>
    <lineage>
        <taxon>Eukaryota</taxon>
        <taxon>Metazoa</taxon>
        <taxon>Chordata</taxon>
        <taxon>Craniata</taxon>
        <taxon>Vertebrata</taxon>
        <taxon>Euteleostomi</taxon>
        <taxon>Lepidosauria</taxon>
        <taxon>Squamata</taxon>
        <taxon>Bifurcata</taxon>
        <taxon>Unidentata</taxon>
        <taxon>Episquamata</taxon>
        <taxon>Toxicofera</taxon>
        <taxon>Serpentes</taxon>
        <taxon>Colubroidea</taxon>
        <taxon>Elapidae</taxon>
        <taxon>Laticaudinae</taxon>
        <taxon>Laticauda</taxon>
    </lineage>
</organism>
<reference evidence="10" key="1">
    <citation type="submission" date="2025-08" db="UniProtKB">
        <authorList>
            <consortium name="Ensembl"/>
        </authorList>
    </citation>
    <scope>IDENTIFICATION</scope>
</reference>
<evidence type="ECO:0000313" key="10">
    <source>
        <dbReference type="Ensembl" id="ENSLLTP00000000628.1"/>
    </source>
</evidence>
<dbReference type="CDD" id="cd00054">
    <property type="entry name" value="EGF_CA"/>
    <property type="match status" value="2"/>
</dbReference>
<evidence type="ECO:0000259" key="9">
    <source>
        <dbReference type="PROSITE" id="PS50026"/>
    </source>
</evidence>
<feature type="domain" description="EGF-like" evidence="9">
    <location>
        <begin position="66"/>
        <end position="102"/>
    </location>
</feature>
<dbReference type="InterPro" id="IPR001881">
    <property type="entry name" value="EGF-like_Ca-bd_dom"/>
</dbReference>
<dbReference type="InterPro" id="IPR000742">
    <property type="entry name" value="EGF"/>
</dbReference>
<dbReference type="GO" id="GO:0005576">
    <property type="term" value="C:extracellular region"/>
    <property type="evidence" value="ECO:0007669"/>
    <property type="project" value="UniProtKB-SubCell"/>
</dbReference>
<dbReference type="PROSITE" id="PS01187">
    <property type="entry name" value="EGF_CA"/>
    <property type="match status" value="1"/>
</dbReference>
<keyword evidence="11" id="KW-1185">Reference proteome</keyword>
<dbReference type="InterPro" id="IPR018097">
    <property type="entry name" value="EGF_Ca-bd_CS"/>
</dbReference>
<evidence type="ECO:0000256" key="3">
    <source>
        <dbReference type="ARBA" id="ARBA00022536"/>
    </source>
</evidence>
<evidence type="ECO:0000256" key="7">
    <source>
        <dbReference type="PROSITE-ProRule" id="PRU00076"/>
    </source>
</evidence>
<dbReference type="GO" id="GO:0005509">
    <property type="term" value="F:calcium ion binding"/>
    <property type="evidence" value="ECO:0007669"/>
    <property type="project" value="InterPro"/>
</dbReference>
<dbReference type="FunFam" id="2.10.25.10:FF:000023">
    <property type="entry name" value="Fibrillin 2"/>
    <property type="match status" value="1"/>
</dbReference>
<evidence type="ECO:0000256" key="2">
    <source>
        <dbReference type="ARBA" id="ARBA00022525"/>
    </source>
</evidence>
<evidence type="ECO:0000313" key="11">
    <source>
        <dbReference type="Proteomes" id="UP000694406"/>
    </source>
</evidence>
<evidence type="ECO:0000256" key="5">
    <source>
        <dbReference type="ARBA" id="ARBA00023157"/>
    </source>
</evidence>
<keyword evidence="6" id="KW-0325">Glycoprotein</keyword>
<sequence>LLAACKESSRSLSFSPQTESLGPCKPSCSQRAAQPKTSLTGKDSFLAVVLGRNEGFCRLRKICCSYENECSSSAVCGSASCYNTLGSFKCVCPSGFDFDQALGGCQDVNECAAGGSPCSYGCSNTEGGYLCGCPTGELFLSPPRRGRREPVVSGGLLRMQNQRIPQEGSPAAQCEWHPRPPGVSSDQRGIPLQKHEGCFQMISPPPPHS</sequence>
<comment type="caution">
    <text evidence="7">Lacks conserved residue(s) required for the propagation of feature annotation.</text>
</comment>
<proteinExistence type="predicted"/>
<dbReference type="Ensembl" id="ENSLLTT00000000651.1">
    <property type="protein sequence ID" value="ENSLLTP00000000628.1"/>
    <property type="gene ID" value="ENSLLTG00000000503.1"/>
</dbReference>
<evidence type="ECO:0000256" key="6">
    <source>
        <dbReference type="ARBA" id="ARBA00023180"/>
    </source>
</evidence>
<dbReference type="GeneTree" id="ENSGT00950000183158"/>
<keyword evidence="5" id="KW-1015">Disulfide bond</keyword>
<keyword evidence="3 7" id="KW-0245">EGF-like domain</keyword>
<evidence type="ECO:0000256" key="1">
    <source>
        <dbReference type="ARBA" id="ARBA00004613"/>
    </source>
</evidence>
<dbReference type="PROSITE" id="PS00010">
    <property type="entry name" value="ASX_HYDROXYL"/>
    <property type="match status" value="1"/>
</dbReference>
<dbReference type="InterPro" id="IPR052080">
    <property type="entry name" value="vWF_C/EGF_Fibrillin"/>
</dbReference>
<dbReference type="Proteomes" id="UP000694406">
    <property type="component" value="Unplaced"/>
</dbReference>
<dbReference type="AlphaFoldDB" id="A0A8C5RD96"/>
<keyword evidence="2" id="KW-0964">Secreted</keyword>
<accession>A0A8C5RD96</accession>
<dbReference type="PANTHER" id="PTHR47333:SF4">
    <property type="entry name" value="EGF-LIKE DOMAIN-CONTAINING PROTEIN"/>
    <property type="match status" value="1"/>
</dbReference>
<dbReference type="SUPFAM" id="SSF57196">
    <property type="entry name" value="EGF/Laminin"/>
    <property type="match status" value="1"/>
</dbReference>
<dbReference type="InterPro" id="IPR049883">
    <property type="entry name" value="NOTCH1_EGF-like"/>
</dbReference>
<dbReference type="InterPro" id="IPR000152">
    <property type="entry name" value="EGF-type_Asp/Asn_hydroxyl_site"/>
</dbReference>
<name>A0A8C5RD96_LATLA</name>
<keyword evidence="4" id="KW-0732">Signal</keyword>
<dbReference type="Gene3D" id="2.10.25.10">
    <property type="entry name" value="Laminin"/>
    <property type="match status" value="2"/>
</dbReference>